<evidence type="ECO:0000313" key="2">
    <source>
        <dbReference type="EMBL" id="KIJ14509.1"/>
    </source>
</evidence>
<reference evidence="3" key="2">
    <citation type="submission" date="2015-01" db="EMBL/GenBank/DDBJ databases">
        <title>Evolutionary Origins and Diversification of the Mycorrhizal Mutualists.</title>
        <authorList>
            <consortium name="DOE Joint Genome Institute"/>
            <consortium name="Mycorrhizal Genomics Consortium"/>
            <person name="Kohler A."/>
            <person name="Kuo A."/>
            <person name="Nagy L.G."/>
            <person name="Floudas D."/>
            <person name="Copeland A."/>
            <person name="Barry K.W."/>
            <person name="Cichocki N."/>
            <person name="Veneault-Fourrey C."/>
            <person name="LaButti K."/>
            <person name="Lindquist E.A."/>
            <person name="Lipzen A."/>
            <person name="Lundell T."/>
            <person name="Morin E."/>
            <person name="Murat C."/>
            <person name="Riley R."/>
            <person name="Ohm R."/>
            <person name="Sun H."/>
            <person name="Tunlid A."/>
            <person name="Henrissat B."/>
            <person name="Grigoriev I.V."/>
            <person name="Hibbett D.S."/>
            <person name="Martin F."/>
        </authorList>
    </citation>
    <scope>NUCLEOTIDE SEQUENCE [LARGE SCALE GENOMIC DNA]</scope>
    <source>
        <strain evidence="3">ATCC 200175</strain>
    </source>
</reference>
<evidence type="ECO:0000313" key="3">
    <source>
        <dbReference type="Proteomes" id="UP000053647"/>
    </source>
</evidence>
<keyword evidence="3" id="KW-1185">Reference proteome</keyword>
<dbReference type="OrthoDB" id="3207480at2759"/>
<feature type="region of interest" description="Disordered" evidence="1">
    <location>
        <begin position="120"/>
        <end position="161"/>
    </location>
</feature>
<sequence length="399" mass="42574">MLSSILKPAAPIDPIEAEKMAAVTNVHALAMSRDGDAQEEVRIAWAHEWEKVAPTLLAAHKRATAVGIPTVVPHATMEVIDEADEIYTKIVDSATAVTTDPRLRVRVGSPMVEDPVVEPLRASSPAPSVSSRATGQSKMEVVIDKGKGKKRSRQDLTQEESTAEVMITHATRCQMCVSTSTACVGPQGKSCLKCTQRKMACMYAQRGKAVGGLASAAQPACPTVVKAGPSTRARAVSTSEEGEEEIVVMRAPPKTGKAVPTRPDPRGVHRRGDDHACYALPDRKMACMYAQRGKAVGGLASAAQPACPTVVKAGPSTRARAVSTSEEGEEEIVVMRAPPKTGKGKCKSRAITLNEQEADEVMKIVMGFEVQVRDTQARLVELESDILSLRGLLEGHRGQ</sequence>
<feature type="compositionally biased region" description="Low complexity" evidence="1">
    <location>
        <begin position="121"/>
        <end position="133"/>
    </location>
</feature>
<name>A0A0C9SXM6_PAXIN</name>
<organism evidence="2 3">
    <name type="scientific">Paxillus involutus ATCC 200175</name>
    <dbReference type="NCBI Taxonomy" id="664439"/>
    <lineage>
        <taxon>Eukaryota</taxon>
        <taxon>Fungi</taxon>
        <taxon>Dikarya</taxon>
        <taxon>Basidiomycota</taxon>
        <taxon>Agaricomycotina</taxon>
        <taxon>Agaricomycetes</taxon>
        <taxon>Agaricomycetidae</taxon>
        <taxon>Boletales</taxon>
        <taxon>Paxilineae</taxon>
        <taxon>Paxillaceae</taxon>
        <taxon>Paxillus</taxon>
    </lineage>
</organism>
<feature type="region of interest" description="Disordered" evidence="1">
    <location>
        <begin position="254"/>
        <end position="273"/>
    </location>
</feature>
<dbReference type="HOGENOM" id="CLU_057897_0_0_1"/>
<protein>
    <submittedName>
        <fullName evidence="2">Uncharacterized protein</fullName>
    </submittedName>
</protein>
<evidence type="ECO:0000256" key="1">
    <source>
        <dbReference type="SAM" id="MobiDB-lite"/>
    </source>
</evidence>
<feature type="compositionally biased region" description="Basic and acidic residues" evidence="1">
    <location>
        <begin position="263"/>
        <end position="273"/>
    </location>
</feature>
<dbReference type="EMBL" id="KN819342">
    <property type="protein sequence ID" value="KIJ14509.1"/>
    <property type="molecule type" value="Genomic_DNA"/>
</dbReference>
<dbReference type="Proteomes" id="UP000053647">
    <property type="component" value="Unassembled WGS sequence"/>
</dbReference>
<gene>
    <name evidence="2" type="ORF">PAXINDRAFT_12606</name>
</gene>
<accession>A0A0C9SXM6</accession>
<proteinExistence type="predicted"/>
<reference evidence="2 3" key="1">
    <citation type="submission" date="2014-06" db="EMBL/GenBank/DDBJ databases">
        <authorList>
            <consortium name="DOE Joint Genome Institute"/>
            <person name="Kuo A."/>
            <person name="Kohler A."/>
            <person name="Nagy L.G."/>
            <person name="Floudas D."/>
            <person name="Copeland A."/>
            <person name="Barry K.W."/>
            <person name="Cichocki N."/>
            <person name="Veneault-Fourrey C."/>
            <person name="LaButti K."/>
            <person name="Lindquist E.A."/>
            <person name="Lipzen A."/>
            <person name="Lundell T."/>
            <person name="Morin E."/>
            <person name="Murat C."/>
            <person name="Sun H."/>
            <person name="Tunlid A."/>
            <person name="Henrissat B."/>
            <person name="Grigoriev I.V."/>
            <person name="Hibbett D.S."/>
            <person name="Martin F."/>
            <person name="Nordberg H.P."/>
            <person name="Cantor M.N."/>
            <person name="Hua S.X."/>
        </authorList>
    </citation>
    <scope>NUCLEOTIDE SEQUENCE [LARGE SCALE GENOMIC DNA]</scope>
    <source>
        <strain evidence="2 3">ATCC 200175</strain>
    </source>
</reference>
<dbReference type="AlphaFoldDB" id="A0A0C9SXM6"/>